<name>A0AAD7A4A4_9AGAR</name>
<feature type="compositionally biased region" description="Polar residues" evidence="1">
    <location>
        <begin position="575"/>
        <end position="597"/>
    </location>
</feature>
<evidence type="ECO:0000256" key="1">
    <source>
        <dbReference type="SAM" id="MobiDB-lite"/>
    </source>
</evidence>
<feature type="region of interest" description="Disordered" evidence="1">
    <location>
        <begin position="1"/>
        <end position="70"/>
    </location>
</feature>
<feature type="compositionally biased region" description="Basic and acidic residues" evidence="1">
    <location>
        <begin position="615"/>
        <end position="632"/>
    </location>
</feature>
<accession>A0AAD7A4A4</accession>
<evidence type="ECO:0000313" key="2">
    <source>
        <dbReference type="EMBL" id="KAJ7348665.1"/>
    </source>
</evidence>
<dbReference type="AlphaFoldDB" id="A0AAD7A4A4"/>
<dbReference type="Proteomes" id="UP001218218">
    <property type="component" value="Unassembled WGS sequence"/>
</dbReference>
<proteinExistence type="predicted"/>
<comment type="caution">
    <text evidence="2">The sequence shown here is derived from an EMBL/GenBank/DDBJ whole genome shotgun (WGS) entry which is preliminary data.</text>
</comment>
<sequence length="632" mass="64851">MAITHNTSACASSPTPSENSDMYYKSYDDVSSPVPSQTADLYGWDSDLSPAPMDAETTPTPQAACPSSPASVVEVSRDEFLPLATPAPTVTKPHTKATKATKGKGKAKAEGASLLHRPVTNPGSPSKRRRSNTAGDASPVVIPATVVTPASAAQAPVPAANPVALVTATPTTIVALVAASVAMPVAASVAAPTAAPAAAPIAAPVAAHAAAPVAAPIAAHVAAPAAAPIAAPAAALDAAPAAAPAASLAAAPIAAPAAAPVAAPATAPALPPLWLTADGLPPRGSYSQTPAGSFPPIVYSPEQLLQGVPADPVQMYGEVAFPKFFLVVSGGNGAVMKTHGLICEAIGNYINIDPTAFILGTPPTAANGSSSTLWLVADIPDPLAQAVIDAHILSSMNVTVYTLPYNMPVMGFVGVFAGFMLPNTVMGANTARDLISTAVEANNEIAQFVQTYSDAFGPQVSSGEAWRVFLAFITVHGIVLLVNDTNTVTWRLHVTPPTNDRKSWSQLHRLFGWLQIMTALYGTAQLQWAFRCRICPSIDHPTTLCPLPNLPGWLSPTPATIAVLEDASRTAAAKAQQQMRINTSAGEGGSNTRSATGRGQGPPDTKAHRGGKGKRGGDFKGRGKHRERDEFF</sequence>
<keyword evidence="3" id="KW-1185">Reference proteome</keyword>
<gene>
    <name evidence="2" type="ORF">DFH08DRAFT_1000645</name>
</gene>
<feature type="compositionally biased region" description="Polar residues" evidence="1">
    <location>
        <begin position="1"/>
        <end position="20"/>
    </location>
</feature>
<evidence type="ECO:0000313" key="3">
    <source>
        <dbReference type="Proteomes" id="UP001218218"/>
    </source>
</evidence>
<protein>
    <submittedName>
        <fullName evidence="2">Uncharacterized protein</fullName>
    </submittedName>
</protein>
<organism evidence="2 3">
    <name type="scientific">Mycena albidolilacea</name>
    <dbReference type="NCBI Taxonomy" id="1033008"/>
    <lineage>
        <taxon>Eukaryota</taxon>
        <taxon>Fungi</taxon>
        <taxon>Dikarya</taxon>
        <taxon>Basidiomycota</taxon>
        <taxon>Agaricomycotina</taxon>
        <taxon>Agaricomycetes</taxon>
        <taxon>Agaricomycetidae</taxon>
        <taxon>Agaricales</taxon>
        <taxon>Marasmiineae</taxon>
        <taxon>Mycenaceae</taxon>
        <taxon>Mycena</taxon>
    </lineage>
</organism>
<dbReference type="EMBL" id="JARIHO010000017">
    <property type="protein sequence ID" value="KAJ7348665.1"/>
    <property type="molecule type" value="Genomic_DNA"/>
</dbReference>
<feature type="compositionally biased region" description="Basic residues" evidence="1">
    <location>
        <begin position="93"/>
        <end position="106"/>
    </location>
</feature>
<feature type="region of interest" description="Disordered" evidence="1">
    <location>
        <begin position="572"/>
        <end position="632"/>
    </location>
</feature>
<feature type="region of interest" description="Disordered" evidence="1">
    <location>
        <begin position="85"/>
        <end position="137"/>
    </location>
</feature>
<reference evidence="2" key="1">
    <citation type="submission" date="2023-03" db="EMBL/GenBank/DDBJ databases">
        <title>Massive genome expansion in bonnet fungi (Mycena s.s.) driven by repeated elements and novel gene families across ecological guilds.</title>
        <authorList>
            <consortium name="Lawrence Berkeley National Laboratory"/>
            <person name="Harder C.B."/>
            <person name="Miyauchi S."/>
            <person name="Viragh M."/>
            <person name="Kuo A."/>
            <person name="Thoen E."/>
            <person name="Andreopoulos B."/>
            <person name="Lu D."/>
            <person name="Skrede I."/>
            <person name="Drula E."/>
            <person name="Henrissat B."/>
            <person name="Morin E."/>
            <person name="Kohler A."/>
            <person name="Barry K."/>
            <person name="LaButti K."/>
            <person name="Morin E."/>
            <person name="Salamov A."/>
            <person name="Lipzen A."/>
            <person name="Mereny Z."/>
            <person name="Hegedus B."/>
            <person name="Baldrian P."/>
            <person name="Stursova M."/>
            <person name="Weitz H."/>
            <person name="Taylor A."/>
            <person name="Grigoriev I.V."/>
            <person name="Nagy L.G."/>
            <person name="Martin F."/>
            <person name="Kauserud H."/>
        </authorList>
    </citation>
    <scope>NUCLEOTIDE SEQUENCE</scope>
    <source>
        <strain evidence="2">CBHHK002</strain>
    </source>
</reference>